<sequence length="501" mass="56845">MLVDNTPTTPQVDKDKAKQTSCLEVFLRQICGDCKTLSSMILNNLLVLVTESDWALSAILGVDYIKPLEEYCSKTQPCDVPIALPKLLFLLGSLFPSLLSASTDRSSKLVPFAARLCYTLAEHVSEMKSHFTESSPSDGTISALSPTLPDEAPLLTRNTVAEVISEGFSLCYSMLGHMFTSFLFRMSDGSIVPLLKSTIIACLDLLEQLKSESNCPPTDQQYKLTNILDTSWNSLASILCDEYKSLHPIVQSTFSDLQQLCLLVERTCYHSSPTQTSHLRMIINDSASLPRLIPRMLEENIIQRVIDVSKPMTVSTSHGVFHLSLLCVMVNMLGNPLQITNDEEEQKKIRLLEFERALKPAKQYLQFILQRDEFIPNVVSNNRYLQTQIATLLSQTLVLERDLFEDGEIVETGREEWEVGWLVEKTQKDELGTRLTKIRDEDVRMKKDEKSRWKKRVERQREAGHEDAMEGLLTRRGSRTQSEIVEYMKYVGKESGMNVRF</sequence>
<evidence type="ECO:0000256" key="1">
    <source>
        <dbReference type="SAM" id="MobiDB-lite"/>
    </source>
</evidence>
<feature type="compositionally biased region" description="Basic and acidic residues" evidence="1">
    <location>
        <begin position="459"/>
        <end position="468"/>
    </location>
</feature>
<reference evidence="2 3" key="1">
    <citation type="journal article" date="2022" name="bioRxiv">
        <title>Genomics of Preaxostyla Flagellates Illuminates Evolutionary Transitions and the Path Towards Mitochondrial Loss.</title>
        <authorList>
            <person name="Novak L.V.F."/>
            <person name="Treitli S.C."/>
            <person name="Pyrih J."/>
            <person name="Halakuc P."/>
            <person name="Pipaliya S.V."/>
            <person name="Vacek V."/>
            <person name="Brzon O."/>
            <person name="Soukal P."/>
            <person name="Eme L."/>
            <person name="Dacks J.B."/>
            <person name="Karnkowska A."/>
            <person name="Elias M."/>
            <person name="Hampl V."/>
        </authorList>
    </citation>
    <scope>NUCLEOTIDE SEQUENCE [LARGE SCALE GENOMIC DNA]</scope>
    <source>
        <strain evidence="2">NAU3</strain>
        <tissue evidence="2">Gut</tissue>
    </source>
</reference>
<comment type="caution">
    <text evidence="2">The sequence shown here is derived from an EMBL/GenBank/DDBJ whole genome shotgun (WGS) entry which is preliminary data.</text>
</comment>
<evidence type="ECO:0000313" key="2">
    <source>
        <dbReference type="EMBL" id="KAK2954116.1"/>
    </source>
</evidence>
<feature type="region of interest" description="Disordered" evidence="1">
    <location>
        <begin position="454"/>
        <end position="475"/>
    </location>
</feature>
<evidence type="ECO:0000313" key="3">
    <source>
        <dbReference type="Proteomes" id="UP001281761"/>
    </source>
</evidence>
<accession>A0ABQ9XSU4</accession>
<name>A0ABQ9XSU4_9EUKA</name>
<organism evidence="2 3">
    <name type="scientific">Blattamonas nauphoetae</name>
    <dbReference type="NCBI Taxonomy" id="2049346"/>
    <lineage>
        <taxon>Eukaryota</taxon>
        <taxon>Metamonada</taxon>
        <taxon>Preaxostyla</taxon>
        <taxon>Oxymonadida</taxon>
        <taxon>Blattamonas</taxon>
    </lineage>
</organism>
<protein>
    <submittedName>
        <fullName evidence="2">Uncharacterized protein</fullName>
    </submittedName>
</protein>
<proteinExistence type="predicted"/>
<dbReference type="EMBL" id="JARBJD010000082">
    <property type="protein sequence ID" value="KAK2954116.1"/>
    <property type="molecule type" value="Genomic_DNA"/>
</dbReference>
<dbReference type="Proteomes" id="UP001281761">
    <property type="component" value="Unassembled WGS sequence"/>
</dbReference>
<keyword evidence="3" id="KW-1185">Reference proteome</keyword>
<gene>
    <name evidence="2" type="ORF">BLNAU_10933</name>
</gene>